<dbReference type="InterPro" id="IPR027417">
    <property type="entry name" value="P-loop_NTPase"/>
</dbReference>
<name>A0ABU5R1Y4_9PSEU</name>
<dbReference type="SMART" id="SM00382">
    <property type="entry name" value="AAA"/>
    <property type="match status" value="1"/>
</dbReference>
<keyword evidence="3 5" id="KW-0067">ATP-binding</keyword>
<organism evidence="5 6">
    <name type="scientific">Amycolatopsis heterodermiae</name>
    <dbReference type="NCBI Taxonomy" id="3110235"/>
    <lineage>
        <taxon>Bacteria</taxon>
        <taxon>Bacillati</taxon>
        <taxon>Actinomycetota</taxon>
        <taxon>Actinomycetes</taxon>
        <taxon>Pseudonocardiales</taxon>
        <taxon>Pseudonocardiaceae</taxon>
        <taxon>Amycolatopsis</taxon>
    </lineage>
</organism>
<dbReference type="PROSITE" id="PS50893">
    <property type="entry name" value="ABC_TRANSPORTER_2"/>
    <property type="match status" value="1"/>
</dbReference>
<dbReference type="Proteomes" id="UP001304298">
    <property type="component" value="Unassembled WGS sequence"/>
</dbReference>
<dbReference type="Gene3D" id="3.40.50.300">
    <property type="entry name" value="P-loop containing nucleotide triphosphate hydrolases"/>
    <property type="match status" value="1"/>
</dbReference>
<protein>
    <submittedName>
        <fullName evidence="5">ABC transporter ATP-binding protein</fullName>
    </submittedName>
</protein>
<dbReference type="SUPFAM" id="SSF52540">
    <property type="entry name" value="P-loop containing nucleoside triphosphate hydrolases"/>
    <property type="match status" value="1"/>
</dbReference>
<dbReference type="CDD" id="cd03230">
    <property type="entry name" value="ABC_DR_subfamily_A"/>
    <property type="match status" value="1"/>
</dbReference>
<evidence type="ECO:0000256" key="1">
    <source>
        <dbReference type="ARBA" id="ARBA00022448"/>
    </source>
</evidence>
<dbReference type="PANTHER" id="PTHR42939">
    <property type="entry name" value="ABC TRANSPORTER ATP-BINDING PROTEIN ALBC-RELATED"/>
    <property type="match status" value="1"/>
</dbReference>
<dbReference type="PANTHER" id="PTHR42939:SF1">
    <property type="entry name" value="ABC TRANSPORTER ATP-BINDING PROTEIN ALBC-RELATED"/>
    <property type="match status" value="1"/>
</dbReference>
<proteinExistence type="predicted"/>
<dbReference type="InterPro" id="IPR003593">
    <property type="entry name" value="AAA+_ATPase"/>
</dbReference>
<evidence type="ECO:0000313" key="5">
    <source>
        <dbReference type="EMBL" id="MEA5360212.1"/>
    </source>
</evidence>
<sequence>MELAVETRALGKRYGRSWALRDCALEVPAGRIAALVGPNGAGKTTLLHLAVGLLRPDAGEVRVFGRDPRDGPSVLADIGFVAQDTPVYRDFTAAELITMGGKLNRRRWDAALARDRLAALGIPPDKPAGKLSGGQRAQVALALALAKRPRLLLLDEPIASLDPLARREFMQALMGAVAESETTVLLSSHLLADLERSCDYLIVLQASRVQLTGAVDELVDAHRTLVGPRAGSESITGVAEVVRASHTERQSTLLVRRDPAVPIDPLWTEHEVTLEDLVLAHLAAAEPRVTAAAWGVPA</sequence>
<comment type="caution">
    <text evidence="5">The sequence shown here is derived from an EMBL/GenBank/DDBJ whole genome shotgun (WGS) entry which is preliminary data.</text>
</comment>
<accession>A0ABU5R1Y4</accession>
<reference evidence="5 6" key="1">
    <citation type="submission" date="2023-12" db="EMBL/GenBank/DDBJ databases">
        <title>Amycolatopsis sp. V23-08.</title>
        <authorList>
            <person name="Somphong A."/>
        </authorList>
    </citation>
    <scope>NUCLEOTIDE SEQUENCE [LARGE SCALE GENOMIC DNA]</scope>
    <source>
        <strain evidence="5 6">V23-08</strain>
    </source>
</reference>
<dbReference type="EMBL" id="JAYFSI010000002">
    <property type="protein sequence ID" value="MEA5360212.1"/>
    <property type="molecule type" value="Genomic_DNA"/>
</dbReference>
<keyword evidence="2" id="KW-0547">Nucleotide-binding</keyword>
<dbReference type="Pfam" id="PF00005">
    <property type="entry name" value="ABC_tran"/>
    <property type="match status" value="1"/>
</dbReference>
<keyword evidence="1" id="KW-0813">Transport</keyword>
<gene>
    <name evidence="5" type="ORF">VA596_11755</name>
</gene>
<evidence type="ECO:0000256" key="2">
    <source>
        <dbReference type="ARBA" id="ARBA00022741"/>
    </source>
</evidence>
<evidence type="ECO:0000256" key="3">
    <source>
        <dbReference type="ARBA" id="ARBA00022840"/>
    </source>
</evidence>
<keyword evidence="6" id="KW-1185">Reference proteome</keyword>
<feature type="domain" description="ABC transporter" evidence="4">
    <location>
        <begin position="5"/>
        <end position="231"/>
    </location>
</feature>
<evidence type="ECO:0000259" key="4">
    <source>
        <dbReference type="PROSITE" id="PS50893"/>
    </source>
</evidence>
<evidence type="ECO:0000313" key="6">
    <source>
        <dbReference type="Proteomes" id="UP001304298"/>
    </source>
</evidence>
<dbReference type="InterPro" id="IPR003439">
    <property type="entry name" value="ABC_transporter-like_ATP-bd"/>
</dbReference>
<dbReference type="InterPro" id="IPR051782">
    <property type="entry name" value="ABC_Transporter_VariousFunc"/>
</dbReference>
<dbReference type="RefSeq" id="WP_323326149.1">
    <property type="nucleotide sequence ID" value="NZ_JAYFSI010000002.1"/>
</dbReference>
<dbReference type="GO" id="GO:0005524">
    <property type="term" value="F:ATP binding"/>
    <property type="evidence" value="ECO:0007669"/>
    <property type="project" value="UniProtKB-KW"/>
</dbReference>